<evidence type="ECO:0000256" key="9">
    <source>
        <dbReference type="ARBA" id="ARBA00023316"/>
    </source>
</evidence>
<dbReference type="InterPro" id="IPR036615">
    <property type="entry name" value="Mur_ligase_C_dom_sf"/>
</dbReference>
<dbReference type="GO" id="GO:0009252">
    <property type="term" value="P:peptidoglycan biosynthetic process"/>
    <property type="evidence" value="ECO:0007669"/>
    <property type="project" value="UniProtKB-UniRule"/>
</dbReference>
<dbReference type="InterPro" id="IPR035911">
    <property type="entry name" value="MurE/MurF_N"/>
</dbReference>
<dbReference type="GO" id="GO:0005524">
    <property type="term" value="F:ATP binding"/>
    <property type="evidence" value="ECO:0007669"/>
    <property type="project" value="UniProtKB-UniRule"/>
</dbReference>
<evidence type="ECO:0000256" key="6">
    <source>
        <dbReference type="ARBA" id="ARBA00022960"/>
    </source>
</evidence>
<comment type="subcellular location">
    <subcellularLocation>
        <location evidence="10 11">Cytoplasm</location>
    </subcellularLocation>
</comment>
<dbReference type="InterPro" id="IPR004101">
    <property type="entry name" value="Mur_ligase_C"/>
</dbReference>
<proteinExistence type="inferred from homology"/>
<evidence type="ECO:0000256" key="1">
    <source>
        <dbReference type="ARBA" id="ARBA00022490"/>
    </source>
</evidence>
<comment type="caution">
    <text evidence="10">Lacks conserved residue(s) required for the propagation of feature annotation.</text>
</comment>
<evidence type="ECO:0000313" key="16">
    <source>
        <dbReference type="Proteomes" id="UP000501891"/>
    </source>
</evidence>
<sequence length="492" mass="50656">MKTASGTDILWTAADAAAATNGRHPSGRTPGRWVATGVSIDSRTVQPGDLFVALRGPNFDGTAFVADALAKGAAAAIVPAVPPGLPADAPLLLVEDGLTALEDLGRVSRLNLRGKVIAVTGSVGKTGTKEALKACLDSQGKTYATTGNLNNHMGVPLTLARMPVDSDYAIIELGMNHAGEIGPLSRMVKPDVAIITTVEAVHLEFFSSVEGIADAKAEIFEGMDPNGTAILNRDNPHFARLLAAARTQGLTKVWSFGAHDQADARLVDCSLHATSSAVTADIRGERVQYCLSLPGRHHVLNSLGVLLAVKAAGGDVGSAARGLSQLQAIKGRGMRRRVQLSKGSFTLIDESYNASPVSVAASATVLGKTDPGAGGRRIAVLGDMRELGGQGASLHAGLAEPFKAAGADLVFCCGPLMRHLFDRLPAAMRGRHTDDSASLAPLVADAVRAGDVVMVKGSAGSRMGAVVEALLALDHDNQATRADAPAMAASGT</sequence>
<evidence type="ECO:0000256" key="4">
    <source>
        <dbReference type="ARBA" id="ARBA00022741"/>
    </source>
</evidence>
<dbReference type="NCBIfam" id="NF010693">
    <property type="entry name" value="PRK14093.1"/>
    <property type="match status" value="1"/>
</dbReference>
<evidence type="ECO:0000313" key="15">
    <source>
        <dbReference type="EMBL" id="QJE72267.1"/>
    </source>
</evidence>
<evidence type="ECO:0000256" key="8">
    <source>
        <dbReference type="ARBA" id="ARBA00023306"/>
    </source>
</evidence>
<keyword evidence="7 10" id="KW-0573">Peptidoglycan synthesis</keyword>
<dbReference type="GO" id="GO:0047480">
    <property type="term" value="F:UDP-N-acetylmuramoyl-tripeptide-D-alanyl-D-alanine ligase activity"/>
    <property type="evidence" value="ECO:0007669"/>
    <property type="project" value="UniProtKB-UniRule"/>
</dbReference>
<dbReference type="AlphaFoldDB" id="A0A858R4F6"/>
<organism evidence="15 16">
    <name type="scientific">Aerophototrophica crusticola</name>
    <dbReference type="NCBI Taxonomy" id="1709002"/>
    <lineage>
        <taxon>Bacteria</taxon>
        <taxon>Pseudomonadati</taxon>
        <taxon>Pseudomonadota</taxon>
        <taxon>Alphaproteobacteria</taxon>
        <taxon>Rhodospirillales</taxon>
        <taxon>Rhodospirillaceae</taxon>
        <taxon>Aerophototrophica</taxon>
    </lineage>
</organism>
<comment type="function">
    <text evidence="10 11">Involved in cell wall formation. Catalyzes the final step in the synthesis of UDP-N-acetylmuramoyl-pentapeptide, the precursor of murein.</text>
</comment>
<accession>A0A858R4F6</accession>
<dbReference type="GO" id="GO:0008360">
    <property type="term" value="P:regulation of cell shape"/>
    <property type="evidence" value="ECO:0007669"/>
    <property type="project" value="UniProtKB-KW"/>
</dbReference>
<evidence type="ECO:0000256" key="5">
    <source>
        <dbReference type="ARBA" id="ARBA00022840"/>
    </source>
</evidence>
<dbReference type="SUPFAM" id="SSF63418">
    <property type="entry name" value="MurE/MurF N-terminal domain"/>
    <property type="match status" value="1"/>
</dbReference>
<keyword evidence="8 10" id="KW-0131">Cell cycle</keyword>
<dbReference type="Pfam" id="PF08245">
    <property type="entry name" value="Mur_ligase_M"/>
    <property type="match status" value="1"/>
</dbReference>
<dbReference type="GO" id="GO:0051301">
    <property type="term" value="P:cell division"/>
    <property type="evidence" value="ECO:0007669"/>
    <property type="project" value="UniProtKB-KW"/>
</dbReference>
<gene>
    <name evidence="10" type="primary">murF</name>
    <name evidence="15" type="ORF">HHL28_03370</name>
</gene>
<dbReference type="KEGG" id="acru:HHL28_03370"/>
<evidence type="ECO:0000259" key="14">
    <source>
        <dbReference type="Pfam" id="PF08245"/>
    </source>
</evidence>
<dbReference type="InterPro" id="IPR036565">
    <property type="entry name" value="Mur-like_cat_sf"/>
</dbReference>
<dbReference type="PANTHER" id="PTHR43024">
    <property type="entry name" value="UDP-N-ACETYLMURAMOYL-TRIPEPTIDE--D-ALANYL-D-ALANINE LIGASE"/>
    <property type="match status" value="1"/>
</dbReference>
<keyword evidence="16" id="KW-1185">Reference proteome</keyword>
<name>A0A858R4F6_9PROT</name>
<dbReference type="PANTHER" id="PTHR43024:SF1">
    <property type="entry name" value="UDP-N-ACETYLMURAMOYL-TRIPEPTIDE--D-ALANYL-D-ALANINE LIGASE"/>
    <property type="match status" value="1"/>
</dbReference>
<dbReference type="Gene3D" id="3.40.1390.10">
    <property type="entry name" value="MurE/MurF, N-terminal domain"/>
    <property type="match status" value="1"/>
</dbReference>
<dbReference type="InterPro" id="IPR051046">
    <property type="entry name" value="MurCDEF_CellWall_CoF430Synth"/>
</dbReference>
<evidence type="ECO:0000256" key="2">
    <source>
        <dbReference type="ARBA" id="ARBA00022598"/>
    </source>
</evidence>
<dbReference type="InterPro" id="IPR005863">
    <property type="entry name" value="UDP-N-AcMur_synth"/>
</dbReference>
<dbReference type="HAMAP" id="MF_02019">
    <property type="entry name" value="MurF"/>
    <property type="match status" value="1"/>
</dbReference>
<dbReference type="SUPFAM" id="SSF53244">
    <property type="entry name" value="MurD-like peptide ligases, peptide-binding domain"/>
    <property type="match status" value="1"/>
</dbReference>
<dbReference type="EMBL" id="CP051775">
    <property type="protein sequence ID" value="QJE72267.1"/>
    <property type="molecule type" value="Genomic_DNA"/>
</dbReference>
<evidence type="ECO:0000256" key="11">
    <source>
        <dbReference type="RuleBase" id="RU004136"/>
    </source>
</evidence>
<dbReference type="InterPro" id="IPR000713">
    <property type="entry name" value="Mur_ligase_N"/>
</dbReference>
<comment type="pathway">
    <text evidence="10 11">Cell wall biogenesis; peptidoglycan biosynthesis.</text>
</comment>
<protein>
    <recommendedName>
        <fullName evidence="10 11">UDP-N-acetylmuramoyl-tripeptide--D-alanyl-D-alanine ligase</fullName>
        <ecNumber evidence="10 11">6.3.2.10</ecNumber>
    </recommendedName>
    <alternativeName>
        <fullName evidence="10">D-alanyl-D-alanine-adding enzyme</fullName>
    </alternativeName>
</protein>
<evidence type="ECO:0000256" key="7">
    <source>
        <dbReference type="ARBA" id="ARBA00022984"/>
    </source>
</evidence>
<feature type="domain" description="Mur ligase central" evidence="14">
    <location>
        <begin position="119"/>
        <end position="308"/>
    </location>
</feature>
<dbReference type="GO" id="GO:0071555">
    <property type="term" value="P:cell wall organization"/>
    <property type="evidence" value="ECO:0007669"/>
    <property type="project" value="UniProtKB-KW"/>
</dbReference>
<dbReference type="NCBIfam" id="TIGR01143">
    <property type="entry name" value="murF"/>
    <property type="match status" value="1"/>
</dbReference>
<dbReference type="Proteomes" id="UP000501891">
    <property type="component" value="Chromosome"/>
</dbReference>
<feature type="domain" description="Mur ligase N-terminal catalytic" evidence="12">
    <location>
        <begin position="36"/>
        <end position="80"/>
    </location>
</feature>
<evidence type="ECO:0000256" key="10">
    <source>
        <dbReference type="HAMAP-Rule" id="MF_02019"/>
    </source>
</evidence>
<comment type="similarity">
    <text evidence="10">Belongs to the MurCDEF family. MurF subfamily.</text>
</comment>
<dbReference type="InterPro" id="IPR013221">
    <property type="entry name" value="Mur_ligase_cen"/>
</dbReference>
<dbReference type="Pfam" id="PF02875">
    <property type="entry name" value="Mur_ligase_C"/>
    <property type="match status" value="1"/>
</dbReference>
<dbReference type="Pfam" id="PF01225">
    <property type="entry name" value="Mur_ligase"/>
    <property type="match status" value="1"/>
</dbReference>
<keyword evidence="4 10" id="KW-0547">Nucleotide-binding</keyword>
<keyword evidence="9 10" id="KW-0961">Cell wall biogenesis/degradation</keyword>
<keyword evidence="1 10" id="KW-0963">Cytoplasm</keyword>
<dbReference type="GO" id="GO:0005737">
    <property type="term" value="C:cytoplasm"/>
    <property type="evidence" value="ECO:0007669"/>
    <property type="project" value="UniProtKB-SubCell"/>
</dbReference>
<dbReference type="Gene3D" id="3.40.1190.10">
    <property type="entry name" value="Mur-like, catalytic domain"/>
    <property type="match status" value="1"/>
</dbReference>
<keyword evidence="6 10" id="KW-0133">Cell shape</keyword>
<comment type="catalytic activity">
    <reaction evidence="10 11">
        <text>D-alanyl-D-alanine + UDP-N-acetyl-alpha-D-muramoyl-L-alanyl-gamma-D-glutamyl-meso-2,6-diaminopimelate + ATP = UDP-N-acetyl-alpha-D-muramoyl-L-alanyl-gamma-D-glutamyl-meso-2,6-diaminopimeloyl-D-alanyl-D-alanine + ADP + phosphate + H(+)</text>
        <dbReference type="Rhea" id="RHEA:28374"/>
        <dbReference type="ChEBI" id="CHEBI:15378"/>
        <dbReference type="ChEBI" id="CHEBI:30616"/>
        <dbReference type="ChEBI" id="CHEBI:43474"/>
        <dbReference type="ChEBI" id="CHEBI:57822"/>
        <dbReference type="ChEBI" id="CHEBI:61386"/>
        <dbReference type="ChEBI" id="CHEBI:83905"/>
        <dbReference type="ChEBI" id="CHEBI:456216"/>
        <dbReference type="EC" id="6.3.2.10"/>
    </reaction>
</comment>
<reference evidence="15" key="1">
    <citation type="submission" date="2020-04" db="EMBL/GenBank/DDBJ databases">
        <title>A desert anoxygenic phototrophic bacterium fixes CO2 using RubisCO under aerobic conditions.</title>
        <authorList>
            <person name="Tang K."/>
        </authorList>
    </citation>
    <scope>NUCLEOTIDE SEQUENCE [LARGE SCALE GENOMIC DNA]</scope>
    <source>
        <strain evidence="15">MIMtkB3</strain>
    </source>
</reference>
<dbReference type="EC" id="6.3.2.10" evidence="10 11"/>
<evidence type="ECO:0000259" key="13">
    <source>
        <dbReference type="Pfam" id="PF02875"/>
    </source>
</evidence>
<dbReference type="UniPathway" id="UPA00219"/>
<keyword evidence="2 10" id="KW-0436">Ligase</keyword>
<evidence type="ECO:0000256" key="3">
    <source>
        <dbReference type="ARBA" id="ARBA00022618"/>
    </source>
</evidence>
<dbReference type="SUPFAM" id="SSF53623">
    <property type="entry name" value="MurD-like peptide ligases, catalytic domain"/>
    <property type="match status" value="1"/>
</dbReference>
<feature type="domain" description="Mur ligase C-terminal" evidence="13">
    <location>
        <begin position="337"/>
        <end position="458"/>
    </location>
</feature>
<keyword evidence="5 10" id="KW-0067">ATP-binding</keyword>
<keyword evidence="3 10" id="KW-0132">Cell division</keyword>
<dbReference type="Gene3D" id="3.90.190.20">
    <property type="entry name" value="Mur ligase, C-terminal domain"/>
    <property type="match status" value="1"/>
</dbReference>
<evidence type="ECO:0000259" key="12">
    <source>
        <dbReference type="Pfam" id="PF01225"/>
    </source>
</evidence>